<accession>A0ABU1SWT6</accession>
<proteinExistence type="predicted"/>
<evidence type="ECO:0000313" key="2">
    <source>
        <dbReference type="Proteomes" id="UP001250791"/>
    </source>
</evidence>
<organism evidence="1 2">
    <name type="scientific">Rhizobium miluonense</name>
    <dbReference type="NCBI Taxonomy" id="411945"/>
    <lineage>
        <taxon>Bacteria</taxon>
        <taxon>Pseudomonadati</taxon>
        <taxon>Pseudomonadota</taxon>
        <taxon>Alphaproteobacteria</taxon>
        <taxon>Hyphomicrobiales</taxon>
        <taxon>Rhizobiaceae</taxon>
        <taxon>Rhizobium/Agrobacterium group</taxon>
        <taxon>Rhizobium</taxon>
    </lineage>
</organism>
<evidence type="ECO:0000313" key="1">
    <source>
        <dbReference type="EMBL" id="MDR6903353.1"/>
    </source>
</evidence>
<comment type="caution">
    <text evidence="1">The sequence shown here is derived from an EMBL/GenBank/DDBJ whole genome shotgun (WGS) entry which is preliminary data.</text>
</comment>
<name>A0ABU1SWT6_9HYPH</name>
<protein>
    <submittedName>
        <fullName evidence="1">Uncharacterized protein</fullName>
    </submittedName>
</protein>
<dbReference type="EMBL" id="JAVDUP010000007">
    <property type="protein sequence ID" value="MDR6903353.1"/>
    <property type="molecule type" value="Genomic_DNA"/>
</dbReference>
<sequence length="30" mass="3524">MENDKADHEAFDILEATRLKQRLEPQIAKI</sequence>
<gene>
    <name evidence="1" type="ORF">J2W52_004986</name>
</gene>
<keyword evidence="2" id="KW-1185">Reference proteome</keyword>
<dbReference type="Proteomes" id="UP001250791">
    <property type="component" value="Unassembled WGS sequence"/>
</dbReference>
<reference evidence="1 2" key="1">
    <citation type="submission" date="2023-07" db="EMBL/GenBank/DDBJ databases">
        <title>Sorghum-associated microbial communities from plants grown in Nebraska, USA.</title>
        <authorList>
            <person name="Schachtman D."/>
        </authorList>
    </citation>
    <scope>NUCLEOTIDE SEQUENCE [LARGE SCALE GENOMIC DNA]</scope>
    <source>
        <strain evidence="1 2">3199</strain>
    </source>
</reference>